<evidence type="ECO:0000259" key="6">
    <source>
        <dbReference type="Pfam" id="PF13515"/>
    </source>
</evidence>
<feature type="domain" description="Integral membrane bound transporter" evidence="6">
    <location>
        <begin position="171"/>
        <end position="299"/>
    </location>
</feature>
<keyword evidence="4 5" id="KW-0472">Membrane</keyword>
<reference evidence="7" key="1">
    <citation type="submission" date="2021-01" db="EMBL/GenBank/DDBJ databases">
        <title>Whole genome shotgun sequence of Planotetraspora thailandica NBRC 104271.</title>
        <authorList>
            <person name="Komaki H."/>
            <person name="Tamura T."/>
        </authorList>
    </citation>
    <scope>NUCLEOTIDE SEQUENCE</scope>
    <source>
        <strain evidence="7">NBRC 104271</strain>
    </source>
</reference>
<dbReference type="AlphaFoldDB" id="A0A8J3UWT7"/>
<comment type="subcellular location">
    <subcellularLocation>
        <location evidence="1">Membrane</location>
        <topology evidence="1">Multi-pass membrane protein</topology>
    </subcellularLocation>
</comment>
<keyword evidence="3 5" id="KW-1133">Transmembrane helix</keyword>
<dbReference type="RefSeq" id="WP_203943764.1">
    <property type="nucleotide sequence ID" value="NZ_BOOR01000010.1"/>
</dbReference>
<dbReference type="Proteomes" id="UP000605992">
    <property type="component" value="Unassembled WGS sequence"/>
</dbReference>
<feature type="transmembrane region" description="Helical" evidence="5">
    <location>
        <begin position="49"/>
        <end position="70"/>
    </location>
</feature>
<feature type="transmembrane region" description="Helical" evidence="5">
    <location>
        <begin position="91"/>
        <end position="112"/>
    </location>
</feature>
<evidence type="ECO:0000313" key="8">
    <source>
        <dbReference type="Proteomes" id="UP000605992"/>
    </source>
</evidence>
<evidence type="ECO:0000313" key="7">
    <source>
        <dbReference type="EMBL" id="GII53499.1"/>
    </source>
</evidence>
<dbReference type="Pfam" id="PF13515">
    <property type="entry name" value="FUSC_2"/>
    <property type="match status" value="1"/>
</dbReference>
<evidence type="ECO:0000256" key="2">
    <source>
        <dbReference type="ARBA" id="ARBA00022692"/>
    </source>
</evidence>
<evidence type="ECO:0000256" key="1">
    <source>
        <dbReference type="ARBA" id="ARBA00004141"/>
    </source>
</evidence>
<dbReference type="GO" id="GO:0016020">
    <property type="term" value="C:membrane"/>
    <property type="evidence" value="ECO:0007669"/>
    <property type="project" value="UniProtKB-SubCell"/>
</dbReference>
<protein>
    <recommendedName>
        <fullName evidence="6">Integral membrane bound transporter domain-containing protein</fullName>
    </recommendedName>
</protein>
<sequence>MRIPRSFIAAVGSAATLAVLAAGEREPLGVIVLGVVLAISLDRMRAGRGSLLVVPVIAVTGLIGALMHWAPIPGEAVFVAAVFVSIHLRRYGARAAAIGRMMLFPLLGLFIVPVPVGHDPWSALLWSVVAGLVALAWTTITSFRAPAREPSREPAAGSVHTRFAAQSAAALALAFCAGHLLFGHWAWVVISAFTVSVGARSRGHVVHRSVQRTGGALLGTATATLLSGLIVPHGWPAAVLIFAYLLAGLALRDRNYVYWSFCVTSILAILYGLSGQAGGGEVLAERLAAVVVGCLCGVLPAWLLLPIKTEAVMRKRLATTLAALGALLEKPDEDRRRDFDTSVAGLRVAAEPGLAWRRLTWGLTRRAGLADCVDLLASCGPMAGDLGGDETARAARGALRRNIGATRTALGLRPVPELLAVPGGGAAAATLDTTLRSVHASVVAAVTPD</sequence>
<feature type="transmembrane region" description="Helical" evidence="5">
    <location>
        <begin position="124"/>
        <end position="143"/>
    </location>
</feature>
<dbReference type="InterPro" id="IPR049453">
    <property type="entry name" value="Memb_transporter_dom"/>
</dbReference>
<accession>A0A8J3UWT7</accession>
<evidence type="ECO:0000256" key="5">
    <source>
        <dbReference type="SAM" id="Phobius"/>
    </source>
</evidence>
<name>A0A8J3UWT7_9ACTN</name>
<dbReference type="EMBL" id="BOOR01000010">
    <property type="protein sequence ID" value="GII53499.1"/>
    <property type="molecule type" value="Genomic_DNA"/>
</dbReference>
<feature type="transmembrane region" description="Helical" evidence="5">
    <location>
        <begin position="286"/>
        <end position="307"/>
    </location>
</feature>
<feature type="transmembrane region" description="Helical" evidence="5">
    <location>
        <begin position="256"/>
        <end position="274"/>
    </location>
</feature>
<comment type="caution">
    <text evidence="7">The sequence shown here is derived from an EMBL/GenBank/DDBJ whole genome shotgun (WGS) entry which is preliminary data.</text>
</comment>
<keyword evidence="8" id="KW-1185">Reference proteome</keyword>
<feature type="transmembrane region" description="Helical" evidence="5">
    <location>
        <begin position="163"/>
        <end position="187"/>
    </location>
</feature>
<gene>
    <name evidence="7" type="ORF">Pth03_18880</name>
</gene>
<evidence type="ECO:0000256" key="4">
    <source>
        <dbReference type="ARBA" id="ARBA00023136"/>
    </source>
</evidence>
<keyword evidence="2 5" id="KW-0812">Transmembrane</keyword>
<feature type="transmembrane region" description="Helical" evidence="5">
    <location>
        <begin position="234"/>
        <end position="251"/>
    </location>
</feature>
<evidence type="ECO:0000256" key="3">
    <source>
        <dbReference type="ARBA" id="ARBA00022989"/>
    </source>
</evidence>
<organism evidence="7 8">
    <name type="scientific">Planotetraspora thailandica</name>
    <dbReference type="NCBI Taxonomy" id="487172"/>
    <lineage>
        <taxon>Bacteria</taxon>
        <taxon>Bacillati</taxon>
        <taxon>Actinomycetota</taxon>
        <taxon>Actinomycetes</taxon>
        <taxon>Streptosporangiales</taxon>
        <taxon>Streptosporangiaceae</taxon>
        <taxon>Planotetraspora</taxon>
    </lineage>
</organism>
<proteinExistence type="predicted"/>